<evidence type="ECO:0000256" key="4">
    <source>
        <dbReference type="ARBA" id="ARBA00022475"/>
    </source>
</evidence>
<evidence type="ECO:0000256" key="3">
    <source>
        <dbReference type="ARBA" id="ARBA00022448"/>
    </source>
</evidence>
<dbReference type="Gene3D" id="1.10.40.60">
    <property type="entry name" value="EpsJ-like"/>
    <property type="match status" value="2"/>
</dbReference>
<dbReference type="PANTHER" id="PTHR38831">
    <property type="entry name" value="TYPE II SECRETION SYSTEM PROTEIN K"/>
    <property type="match status" value="1"/>
</dbReference>
<dbReference type="SUPFAM" id="SSF54523">
    <property type="entry name" value="Pili subunits"/>
    <property type="match status" value="1"/>
</dbReference>
<dbReference type="InterPro" id="IPR045584">
    <property type="entry name" value="Pilin-like"/>
</dbReference>
<comment type="caution">
    <text evidence="13">The sequence shown here is derived from an EMBL/GenBank/DDBJ whole genome shotgun (WGS) entry which is preliminary data.</text>
</comment>
<dbReference type="PATRIC" id="fig|405446.3.peg.3846"/>
<keyword evidence="5 10" id="KW-0997">Cell inner membrane</keyword>
<dbReference type="GO" id="GO:0009306">
    <property type="term" value="P:protein secretion"/>
    <property type="evidence" value="ECO:0007669"/>
    <property type="project" value="InterPro"/>
</dbReference>
<evidence type="ECO:0000256" key="10">
    <source>
        <dbReference type="PIRNR" id="PIRNR002786"/>
    </source>
</evidence>
<dbReference type="Gene3D" id="3.30.1300.30">
    <property type="entry name" value="GSPII I/J protein-like"/>
    <property type="match status" value="1"/>
</dbReference>
<dbReference type="Pfam" id="PF03934">
    <property type="entry name" value="T2SSK"/>
    <property type="match status" value="1"/>
</dbReference>
<evidence type="ECO:0000259" key="11">
    <source>
        <dbReference type="Pfam" id="PF03934"/>
    </source>
</evidence>
<dbReference type="GO" id="GO:0005886">
    <property type="term" value="C:plasma membrane"/>
    <property type="evidence" value="ECO:0007669"/>
    <property type="project" value="UniProtKB-SubCell"/>
</dbReference>
<proteinExistence type="inferred from homology"/>
<evidence type="ECO:0000256" key="6">
    <source>
        <dbReference type="ARBA" id="ARBA00022692"/>
    </source>
</evidence>
<accession>A0A0R0CN35</accession>
<dbReference type="RefSeq" id="WP_057626835.1">
    <property type="nucleotide sequence ID" value="NZ_LDJJ01000009.1"/>
</dbReference>
<feature type="domain" description="T2SS protein K first SAM-like" evidence="12">
    <location>
        <begin position="102"/>
        <end position="204"/>
    </location>
</feature>
<evidence type="ECO:0000256" key="9">
    <source>
        <dbReference type="ARBA" id="ARBA00023136"/>
    </source>
</evidence>
<keyword evidence="7" id="KW-0653">Protein transport</keyword>
<dbReference type="InterPro" id="IPR005628">
    <property type="entry name" value="GspK"/>
</dbReference>
<keyword evidence="3 10" id="KW-0813">Transport</keyword>
<evidence type="ECO:0000313" key="14">
    <source>
        <dbReference type="Proteomes" id="UP000051863"/>
    </source>
</evidence>
<sequence>MKRSQYGVALITVLLVVALAATVCAALVTRQQLSIRSIANQLHARQAWQYARGGEQLAIALLAADLRQAGTTDHRGEAWAQTLPLYPLEGGGLSLSIEDLSGRFNLNSVVQGGQVDADAFARLQRLLALLQLDPQLAWQLVAWIAPALAPDAIRLQAERSYQHRTPAYQPARRALRDVSELRLLAGFDEAAYQRLLPHVSALPASATLNLNTADPWVLASLADGLALGDGRRLADARGGSGFASVDGLLAQPLLQRRQVARNGLAVSSNWFQASSEVAIGERRLRLLSVLQRDAGAARVVARQLVPPVFPEKDR</sequence>
<name>A0A0R0CN35_9GAMM</name>
<evidence type="ECO:0000313" key="13">
    <source>
        <dbReference type="EMBL" id="KRG71327.1"/>
    </source>
</evidence>
<evidence type="ECO:0000256" key="2">
    <source>
        <dbReference type="ARBA" id="ARBA00007246"/>
    </source>
</evidence>
<keyword evidence="6" id="KW-0812">Transmembrane</keyword>
<reference evidence="13 14" key="1">
    <citation type="submission" date="2015-05" db="EMBL/GenBank/DDBJ databases">
        <title>Genome sequencing and analysis of members of genus Stenotrophomonas.</title>
        <authorList>
            <person name="Patil P.P."/>
            <person name="Midha S."/>
            <person name="Patil P.B."/>
        </authorList>
    </citation>
    <scope>NUCLEOTIDE SEQUENCE [LARGE SCALE GENOMIC DNA]</scope>
    <source>
        <strain evidence="13 14">DSM 18941</strain>
    </source>
</reference>
<organism evidence="13 14">
    <name type="scientific">Stenotrophomonas terrae</name>
    <dbReference type="NCBI Taxonomy" id="405446"/>
    <lineage>
        <taxon>Bacteria</taxon>
        <taxon>Pseudomonadati</taxon>
        <taxon>Pseudomonadota</taxon>
        <taxon>Gammaproteobacteria</taxon>
        <taxon>Lysobacterales</taxon>
        <taxon>Lysobacteraceae</taxon>
        <taxon>Stenotrophomonas</taxon>
    </lineage>
</organism>
<evidence type="ECO:0000256" key="1">
    <source>
        <dbReference type="ARBA" id="ARBA00004533"/>
    </source>
</evidence>
<dbReference type="EMBL" id="LDJJ01000009">
    <property type="protein sequence ID" value="KRG71327.1"/>
    <property type="molecule type" value="Genomic_DNA"/>
</dbReference>
<keyword evidence="14" id="KW-1185">Reference proteome</keyword>
<dbReference type="InterPro" id="IPR049179">
    <property type="entry name" value="T2SSK_SAM-like_2nd"/>
</dbReference>
<dbReference type="Proteomes" id="UP000051863">
    <property type="component" value="Unassembled WGS sequence"/>
</dbReference>
<evidence type="ECO:0000256" key="7">
    <source>
        <dbReference type="ARBA" id="ARBA00022927"/>
    </source>
</evidence>
<dbReference type="SUPFAM" id="SSF158544">
    <property type="entry name" value="GspK insert domain-like"/>
    <property type="match status" value="1"/>
</dbReference>
<protein>
    <recommendedName>
        <fullName evidence="10">Type II secretion system protein K</fullName>
    </recommendedName>
</protein>
<gene>
    <name evidence="13" type="ORF">ABB27_03510</name>
</gene>
<dbReference type="InterPro" id="IPR038072">
    <property type="entry name" value="GspK_central_sf"/>
</dbReference>
<keyword evidence="9 10" id="KW-0472">Membrane</keyword>
<keyword evidence="8" id="KW-1133">Transmembrane helix</keyword>
<dbReference type="Pfam" id="PF21687">
    <property type="entry name" value="T2SSK_1st"/>
    <property type="match status" value="1"/>
</dbReference>
<evidence type="ECO:0000259" key="12">
    <source>
        <dbReference type="Pfam" id="PF21687"/>
    </source>
</evidence>
<dbReference type="PIRSF" id="PIRSF002786">
    <property type="entry name" value="XcpX"/>
    <property type="match status" value="1"/>
</dbReference>
<keyword evidence="4 10" id="KW-1003">Cell membrane</keyword>
<comment type="subcellular location">
    <subcellularLocation>
        <location evidence="1 10">Cell inner membrane</location>
    </subcellularLocation>
</comment>
<dbReference type="AlphaFoldDB" id="A0A0R0CN35"/>
<dbReference type="InterPro" id="IPR049031">
    <property type="entry name" value="T2SSK_SAM-like_1st"/>
</dbReference>
<evidence type="ECO:0000256" key="8">
    <source>
        <dbReference type="ARBA" id="ARBA00022989"/>
    </source>
</evidence>
<feature type="domain" description="T2SS protein K second SAM-like" evidence="11">
    <location>
        <begin position="208"/>
        <end position="266"/>
    </location>
</feature>
<dbReference type="NCBIfam" id="NF037980">
    <property type="entry name" value="T2SS_GspK"/>
    <property type="match status" value="1"/>
</dbReference>
<comment type="similarity">
    <text evidence="2 10">Belongs to the GSP K family.</text>
</comment>
<evidence type="ECO:0000256" key="5">
    <source>
        <dbReference type="ARBA" id="ARBA00022519"/>
    </source>
</evidence>
<dbReference type="PANTHER" id="PTHR38831:SF1">
    <property type="entry name" value="TYPE II SECRETION SYSTEM PROTEIN K-RELATED"/>
    <property type="match status" value="1"/>
</dbReference>